<dbReference type="GO" id="GO:0016763">
    <property type="term" value="F:pentosyltransferase activity"/>
    <property type="evidence" value="ECO:0007669"/>
    <property type="project" value="TreeGrafter"/>
</dbReference>
<dbReference type="Proteomes" id="UP000034196">
    <property type="component" value="Unassembled WGS sequence"/>
</dbReference>
<dbReference type="PANTHER" id="PTHR33908:SF3">
    <property type="entry name" value="UNDECAPRENYL PHOSPHATE-ALPHA-4-AMINO-4-DEOXY-L-ARABINOSE ARABINOSYL TRANSFERASE"/>
    <property type="match status" value="1"/>
</dbReference>
<evidence type="ECO:0000256" key="6">
    <source>
        <dbReference type="ARBA" id="ARBA00022989"/>
    </source>
</evidence>
<evidence type="ECO:0000256" key="4">
    <source>
        <dbReference type="ARBA" id="ARBA00022679"/>
    </source>
</evidence>
<evidence type="ECO:0000256" key="3">
    <source>
        <dbReference type="ARBA" id="ARBA00022676"/>
    </source>
</evidence>
<evidence type="ECO:0000256" key="5">
    <source>
        <dbReference type="ARBA" id="ARBA00022692"/>
    </source>
</evidence>
<reference evidence="10" key="1">
    <citation type="submission" date="2016-10" db="EMBL/GenBank/DDBJ databases">
        <title>Genome sequence of Streptomyces mangrovisoli MUSC 149.</title>
        <authorList>
            <person name="Lee L.-H."/>
            <person name="Ser H.-L."/>
        </authorList>
    </citation>
    <scope>NUCLEOTIDE SEQUENCE [LARGE SCALE GENOMIC DNA]</scope>
    <source>
        <strain evidence="10">MUSC 149</strain>
    </source>
</reference>
<evidence type="ECO:0000259" key="9">
    <source>
        <dbReference type="Pfam" id="PF13231"/>
    </source>
</evidence>
<keyword evidence="5 8" id="KW-0812">Transmembrane</keyword>
<feature type="transmembrane region" description="Helical" evidence="8">
    <location>
        <begin position="165"/>
        <end position="188"/>
    </location>
</feature>
<protein>
    <recommendedName>
        <fullName evidence="9">Glycosyltransferase RgtA/B/C/D-like domain-containing protein</fullName>
    </recommendedName>
</protein>
<organism evidence="10 11">
    <name type="scientific">Streptomyces mangrovisoli</name>
    <dbReference type="NCBI Taxonomy" id="1428628"/>
    <lineage>
        <taxon>Bacteria</taxon>
        <taxon>Bacillati</taxon>
        <taxon>Actinomycetota</taxon>
        <taxon>Actinomycetes</taxon>
        <taxon>Kitasatosporales</taxon>
        <taxon>Streptomycetaceae</taxon>
        <taxon>Streptomyces</taxon>
    </lineage>
</organism>
<feature type="transmembrane region" description="Helical" evidence="8">
    <location>
        <begin position="115"/>
        <end position="133"/>
    </location>
</feature>
<dbReference type="InterPro" id="IPR050297">
    <property type="entry name" value="LipidA_mod_glycosyltrf_83"/>
</dbReference>
<comment type="subcellular location">
    <subcellularLocation>
        <location evidence="1">Cell membrane</location>
        <topology evidence="1">Multi-pass membrane protein</topology>
    </subcellularLocation>
</comment>
<keyword evidence="3" id="KW-0328">Glycosyltransferase</keyword>
<keyword evidence="4" id="KW-0808">Transferase</keyword>
<keyword evidence="6 8" id="KW-1133">Transmembrane helix</keyword>
<feature type="domain" description="Glycosyltransferase RgtA/B/C/D-like" evidence="9">
    <location>
        <begin position="82"/>
        <end position="216"/>
    </location>
</feature>
<feature type="transmembrane region" description="Helical" evidence="8">
    <location>
        <begin position="246"/>
        <end position="267"/>
    </location>
</feature>
<keyword evidence="2" id="KW-1003">Cell membrane</keyword>
<proteinExistence type="predicted"/>
<keyword evidence="11" id="KW-1185">Reference proteome</keyword>
<dbReference type="GO" id="GO:0010041">
    <property type="term" value="P:response to iron(III) ion"/>
    <property type="evidence" value="ECO:0007669"/>
    <property type="project" value="TreeGrafter"/>
</dbReference>
<dbReference type="STRING" id="1428628.WN71_021290"/>
<feature type="transmembrane region" description="Helical" evidence="8">
    <location>
        <begin position="139"/>
        <end position="158"/>
    </location>
</feature>
<evidence type="ECO:0000256" key="7">
    <source>
        <dbReference type="ARBA" id="ARBA00023136"/>
    </source>
</evidence>
<keyword evidence="7 8" id="KW-0472">Membrane</keyword>
<evidence type="ECO:0000256" key="1">
    <source>
        <dbReference type="ARBA" id="ARBA00004651"/>
    </source>
</evidence>
<name>A0A1J4NXP9_9ACTN</name>
<accession>A0A1J4NXP9</accession>
<feature type="transmembrane region" description="Helical" evidence="8">
    <location>
        <begin position="200"/>
        <end position="220"/>
    </location>
</feature>
<evidence type="ECO:0000313" key="10">
    <source>
        <dbReference type="EMBL" id="OIJ65902.1"/>
    </source>
</evidence>
<evidence type="ECO:0000256" key="2">
    <source>
        <dbReference type="ARBA" id="ARBA00022475"/>
    </source>
</evidence>
<dbReference type="GO" id="GO:0009103">
    <property type="term" value="P:lipopolysaccharide biosynthetic process"/>
    <property type="evidence" value="ECO:0007669"/>
    <property type="project" value="UniProtKB-ARBA"/>
</dbReference>
<evidence type="ECO:0000313" key="11">
    <source>
        <dbReference type="Proteomes" id="UP000034196"/>
    </source>
</evidence>
<dbReference type="Pfam" id="PF13231">
    <property type="entry name" value="PMT_2"/>
    <property type="match status" value="1"/>
</dbReference>
<dbReference type="AlphaFoldDB" id="A0A1J4NXP9"/>
<gene>
    <name evidence="10" type="ORF">WN71_021290</name>
</gene>
<feature type="transmembrane region" description="Helical" evidence="8">
    <location>
        <begin position="86"/>
        <end position="108"/>
    </location>
</feature>
<dbReference type="EMBL" id="LAVA02000048">
    <property type="protein sequence ID" value="OIJ65902.1"/>
    <property type="molecule type" value="Genomic_DNA"/>
</dbReference>
<evidence type="ECO:0000256" key="8">
    <source>
        <dbReference type="SAM" id="Phobius"/>
    </source>
</evidence>
<dbReference type="PANTHER" id="PTHR33908">
    <property type="entry name" value="MANNOSYLTRANSFERASE YKCB-RELATED"/>
    <property type="match status" value="1"/>
</dbReference>
<sequence length="555" mass="58221">METERAVRQPGRTSRTAAVGAPAALALALGLWGLDRGGMWRDEAASFQVARRSVPQIWRLLHGVDAVHGLYYLLMHAVLAVRPDEVGLRLPSVCAAAVAAALVAALGVRLVRPRAGLWAGLLYAVTPIAGHYAQEGRSYAMVAAGAAGATLLLLRALAGRSWWPYGAVVAGTCLLHELAVLLLAAHAVTLALTRVPGRVWRRWGCAAGAAAAVLAPLAVVSQRQSAQVSWLPVPDAHSWLRLARDFLGPTPVVFWGCVALALAGAWRSAAGRVALPLLVVPPVVLLTVSRVSPLYDERYVLYALAGAPLLVAAGADRVCSAAGRLAVRAAAVRAAAGRSSAAGRGSAAGGRWPGLRAALRSAGVALVGAAAVAAVLVHQVPLLRQDRVAAHRPDDLAAVAAVAAREMRSGDPVLYLPALVRRSALAYPGDFRHVRDLALAGPAARSGTLYGREVGAGALRRRLAGVRRLWVVADPYVLRSPRYPGDPVERLKVTAVEEDFVPWEPRREFVRGGVVLRLYVRRAGLACGGSRGRAHAVTVCGPVGAVRAVPRAPWG</sequence>
<dbReference type="InterPro" id="IPR038731">
    <property type="entry name" value="RgtA/B/C-like"/>
</dbReference>
<feature type="transmembrane region" description="Helical" evidence="8">
    <location>
        <begin position="17"/>
        <end position="35"/>
    </location>
</feature>
<dbReference type="GO" id="GO:0005886">
    <property type="term" value="C:plasma membrane"/>
    <property type="evidence" value="ECO:0007669"/>
    <property type="project" value="UniProtKB-SubCell"/>
</dbReference>
<comment type="caution">
    <text evidence="10">The sequence shown here is derived from an EMBL/GenBank/DDBJ whole genome shotgun (WGS) entry which is preliminary data.</text>
</comment>